<dbReference type="InterPro" id="IPR038607">
    <property type="entry name" value="PhoD-like_sf"/>
</dbReference>
<evidence type="ECO:0000313" key="3">
    <source>
        <dbReference type="EMBL" id="PCE64851.1"/>
    </source>
</evidence>
<gene>
    <name evidence="3" type="ORF">B7P33_06700</name>
</gene>
<dbReference type="EMBL" id="NBWU01000002">
    <property type="protein sequence ID" value="PCE64851.1"/>
    <property type="molecule type" value="Genomic_DNA"/>
</dbReference>
<accession>A0A2A4G8V8</accession>
<dbReference type="PANTHER" id="PTHR33987:SF1">
    <property type="entry name" value="CALCINEURIN-LIKE METALLO-PHOSPHOESTERASE SUPERFAMILY PROTEIN"/>
    <property type="match status" value="1"/>
</dbReference>
<dbReference type="CDD" id="cd07389">
    <property type="entry name" value="MPP_PhoD"/>
    <property type="match status" value="1"/>
</dbReference>
<reference evidence="3 4" key="1">
    <citation type="submission" date="2017-04" db="EMBL/GenBank/DDBJ databases">
        <title>A new member of the family Flavobacteriaceae isolated from ascidians.</title>
        <authorList>
            <person name="Chen L."/>
        </authorList>
    </citation>
    <scope>NUCLEOTIDE SEQUENCE [LARGE SCALE GENOMIC DNA]</scope>
    <source>
        <strain evidence="3 4">HQA918</strain>
    </source>
</reference>
<dbReference type="InterPro" id="IPR018946">
    <property type="entry name" value="PhoD-like_MPP"/>
</dbReference>
<evidence type="ECO:0000256" key="1">
    <source>
        <dbReference type="SAM" id="SignalP"/>
    </source>
</evidence>
<dbReference type="Gene3D" id="3.60.21.70">
    <property type="entry name" value="PhoD-like phosphatase"/>
    <property type="match status" value="1"/>
</dbReference>
<dbReference type="RefSeq" id="WP_097440130.1">
    <property type="nucleotide sequence ID" value="NZ_KZ300476.1"/>
</dbReference>
<feature type="domain" description="PhoD-like phosphatase metallophosphatase" evidence="2">
    <location>
        <begin position="67"/>
        <end position="281"/>
    </location>
</feature>
<dbReference type="SUPFAM" id="SSF56300">
    <property type="entry name" value="Metallo-dependent phosphatases"/>
    <property type="match status" value="1"/>
</dbReference>
<proteinExistence type="predicted"/>
<evidence type="ECO:0000313" key="4">
    <source>
        <dbReference type="Proteomes" id="UP000219559"/>
    </source>
</evidence>
<sequence>MKKLLVFLMLHIGVAQAQNQFTLAFGSCNKSEVENLLWDDVVASGAQVWIWGGDVVYADTDNMRLLRKFYRKQDRVKGYKKVKKAMDVIGTWDDHDYGLNDGGEEFEMRRESQKEFLDFLDVPKDSPRRKREGVYASYNYQIGEHSVKILVLDTRYFRTALTKDTETKKRYKPNTDGKGSMLGDAQWQWLEEELKASKADFNVLVSSVQYLSGLHGFESWGNFPHEVQKLQDVIRNSGAKGVMVLSGDRHISEFSRIEVAGLDYPLVDFTSSGLTHVYEEFSSEENPHRVGEVVNQKSFGTVSFDFTKRTATFKMVGDSGEVFAKLVQQY</sequence>
<dbReference type="OrthoDB" id="9763616at2"/>
<keyword evidence="1" id="KW-0732">Signal</keyword>
<organism evidence="3 4">
    <name type="scientific">Sediminicola luteus</name>
    <dbReference type="NCBI Taxonomy" id="319238"/>
    <lineage>
        <taxon>Bacteria</taxon>
        <taxon>Pseudomonadati</taxon>
        <taxon>Bacteroidota</taxon>
        <taxon>Flavobacteriia</taxon>
        <taxon>Flavobacteriales</taxon>
        <taxon>Flavobacteriaceae</taxon>
        <taxon>Sediminicola</taxon>
    </lineage>
</organism>
<dbReference type="AlphaFoldDB" id="A0A2A4G8V8"/>
<dbReference type="Proteomes" id="UP000219559">
    <property type="component" value="Unassembled WGS sequence"/>
</dbReference>
<comment type="caution">
    <text evidence="3">The sequence shown here is derived from an EMBL/GenBank/DDBJ whole genome shotgun (WGS) entry which is preliminary data.</text>
</comment>
<name>A0A2A4G8V8_9FLAO</name>
<dbReference type="InterPro" id="IPR029052">
    <property type="entry name" value="Metallo-depent_PP-like"/>
</dbReference>
<feature type="signal peptide" evidence="1">
    <location>
        <begin position="1"/>
        <end position="17"/>
    </location>
</feature>
<feature type="chain" id="PRO_5012585026" evidence="1">
    <location>
        <begin position="18"/>
        <end position="330"/>
    </location>
</feature>
<keyword evidence="4" id="KW-1185">Reference proteome</keyword>
<dbReference type="Pfam" id="PF09423">
    <property type="entry name" value="PhoD"/>
    <property type="match status" value="1"/>
</dbReference>
<dbReference type="PROSITE" id="PS51257">
    <property type="entry name" value="PROKAR_LIPOPROTEIN"/>
    <property type="match status" value="1"/>
</dbReference>
<evidence type="ECO:0000259" key="2">
    <source>
        <dbReference type="Pfam" id="PF09423"/>
    </source>
</evidence>
<protein>
    <submittedName>
        <fullName evidence="3">Alkaline phosphatase</fullName>
    </submittedName>
</protein>
<dbReference type="PANTHER" id="PTHR33987">
    <property type="entry name" value="CALCINEURIN-LIKE METALLO-PHOSPHOESTERASE SUPERFAMILY PROTEIN"/>
    <property type="match status" value="1"/>
</dbReference>